<dbReference type="AlphaFoldDB" id="A0A2G2XNY9"/>
<reference evidence="3 4" key="1">
    <citation type="journal article" date="2017" name="Genome Biol.">
        <title>New reference genome sequences of hot pepper reveal the massive evolution of plant disease-resistance genes by retroduplication.</title>
        <authorList>
            <person name="Kim S."/>
            <person name="Park J."/>
            <person name="Yeom S.I."/>
            <person name="Kim Y.M."/>
            <person name="Seo E."/>
            <person name="Kim K.T."/>
            <person name="Kim M.S."/>
            <person name="Lee J.M."/>
            <person name="Cheong K."/>
            <person name="Shin H.S."/>
            <person name="Kim S.B."/>
            <person name="Han K."/>
            <person name="Lee J."/>
            <person name="Park M."/>
            <person name="Lee H.A."/>
            <person name="Lee H.Y."/>
            <person name="Lee Y."/>
            <person name="Oh S."/>
            <person name="Lee J.H."/>
            <person name="Choi E."/>
            <person name="Choi E."/>
            <person name="Lee S.E."/>
            <person name="Jeon J."/>
            <person name="Kim H."/>
            <person name="Choi G."/>
            <person name="Song H."/>
            <person name="Lee J."/>
            <person name="Lee S.C."/>
            <person name="Kwon J.K."/>
            <person name="Lee H.Y."/>
            <person name="Koo N."/>
            <person name="Hong Y."/>
            <person name="Kim R.W."/>
            <person name="Kang W.H."/>
            <person name="Huh J.H."/>
            <person name="Kang B.C."/>
            <person name="Yang T.J."/>
            <person name="Lee Y.H."/>
            <person name="Bennetzen J.L."/>
            <person name="Choi D."/>
        </authorList>
    </citation>
    <scope>NUCLEOTIDE SEQUENCE [LARGE SCALE GENOMIC DNA]</scope>
    <source>
        <strain evidence="4">cv. PBC81</strain>
    </source>
</reference>
<gene>
    <name evidence="3" type="ORF">CQW23_01553</name>
</gene>
<evidence type="ECO:0000313" key="3">
    <source>
        <dbReference type="EMBL" id="PHT59190.1"/>
    </source>
</evidence>
<sequence length="282" mass="32561">MDPISTKPQGECNVSIKLGMGFGSDEHAYECYNEYATSIGFSVRKKYANKNRVQGYVTSTKFTCNKEGYRNIDKRDSIVKKHRKETRTGCLAHIIISHQSNGVFHITLFEDKHNYPLVDPTLSYLLPSQRKIKVVQAYELDLLDDSGIRLKASIEYAARQAGGQSFLGYTKRDHKNYLRDKRQESLKHGLDDDSLITNVFWVDAKMIRDFKMYEDVVSFDTPYRTNKEYRPLALFVGLNNHSEMIIFGAAVLFEESTESFEWIFNAFFKIMSADKPQTFMTD</sequence>
<comment type="caution">
    <text evidence="3">The sequence shown here is derived from an EMBL/GenBank/DDBJ whole genome shotgun (WGS) entry which is preliminary data.</text>
</comment>
<feature type="domain" description="MULE transposase" evidence="2">
    <location>
        <begin position="216"/>
        <end position="282"/>
    </location>
</feature>
<dbReference type="InterPro" id="IPR004330">
    <property type="entry name" value="FAR1_DNA_bnd_dom"/>
</dbReference>
<evidence type="ECO:0000313" key="4">
    <source>
        <dbReference type="Proteomes" id="UP000224567"/>
    </source>
</evidence>
<dbReference type="PANTHER" id="PTHR47718">
    <property type="entry name" value="OS01G0519700 PROTEIN"/>
    <property type="match status" value="1"/>
</dbReference>
<name>A0A2G2XNY9_CAPBA</name>
<dbReference type="EMBL" id="MLFT02000001">
    <property type="protein sequence ID" value="PHT59190.1"/>
    <property type="molecule type" value="Genomic_DNA"/>
</dbReference>
<dbReference type="Pfam" id="PF10551">
    <property type="entry name" value="MULE"/>
    <property type="match status" value="1"/>
</dbReference>
<proteinExistence type="predicted"/>
<accession>A0A2G2XNY9</accession>
<dbReference type="InterPro" id="IPR018289">
    <property type="entry name" value="MULE_transposase_dom"/>
</dbReference>
<feature type="domain" description="FAR1" evidence="1">
    <location>
        <begin position="31"/>
        <end position="118"/>
    </location>
</feature>
<dbReference type="Proteomes" id="UP000224567">
    <property type="component" value="Unassembled WGS sequence"/>
</dbReference>
<reference evidence="4" key="2">
    <citation type="journal article" date="2017" name="J. Anim. Genet.">
        <title>Multiple reference genome sequences of hot pepper reveal the massive evolution of plant disease resistance genes by retroduplication.</title>
        <authorList>
            <person name="Kim S."/>
            <person name="Park J."/>
            <person name="Yeom S.-I."/>
            <person name="Kim Y.-M."/>
            <person name="Seo E."/>
            <person name="Kim K.-T."/>
            <person name="Kim M.-S."/>
            <person name="Lee J.M."/>
            <person name="Cheong K."/>
            <person name="Shin H.-S."/>
            <person name="Kim S.-B."/>
            <person name="Han K."/>
            <person name="Lee J."/>
            <person name="Park M."/>
            <person name="Lee H.-A."/>
            <person name="Lee H.-Y."/>
            <person name="Lee Y."/>
            <person name="Oh S."/>
            <person name="Lee J.H."/>
            <person name="Choi E."/>
            <person name="Choi E."/>
            <person name="Lee S.E."/>
            <person name="Jeon J."/>
            <person name="Kim H."/>
            <person name="Choi G."/>
            <person name="Song H."/>
            <person name="Lee J."/>
            <person name="Lee S.-C."/>
            <person name="Kwon J.-K."/>
            <person name="Lee H.-Y."/>
            <person name="Koo N."/>
            <person name="Hong Y."/>
            <person name="Kim R.W."/>
            <person name="Kang W.-H."/>
            <person name="Huh J.H."/>
            <person name="Kang B.-C."/>
            <person name="Yang T.-J."/>
            <person name="Lee Y.-H."/>
            <person name="Bennetzen J.L."/>
            <person name="Choi D."/>
        </authorList>
    </citation>
    <scope>NUCLEOTIDE SEQUENCE [LARGE SCALE GENOMIC DNA]</scope>
    <source>
        <strain evidence="4">cv. PBC81</strain>
    </source>
</reference>
<dbReference type="Pfam" id="PF03101">
    <property type="entry name" value="FAR1"/>
    <property type="match status" value="1"/>
</dbReference>
<protein>
    <submittedName>
        <fullName evidence="3">Uncharacterized protein</fullName>
    </submittedName>
</protein>
<keyword evidence="4" id="KW-1185">Reference proteome</keyword>
<evidence type="ECO:0000259" key="2">
    <source>
        <dbReference type="Pfam" id="PF10551"/>
    </source>
</evidence>
<dbReference type="OrthoDB" id="1295349at2759"/>
<organism evidence="3 4">
    <name type="scientific">Capsicum baccatum</name>
    <name type="common">Peruvian pepper</name>
    <dbReference type="NCBI Taxonomy" id="33114"/>
    <lineage>
        <taxon>Eukaryota</taxon>
        <taxon>Viridiplantae</taxon>
        <taxon>Streptophyta</taxon>
        <taxon>Embryophyta</taxon>
        <taxon>Tracheophyta</taxon>
        <taxon>Spermatophyta</taxon>
        <taxon>Magnoliopsida</taxon>
        <taxon>eudicotyledons</taxon>
        <taxon>Gunneridae</taxon>
        <taxon>Pentapetalae</taxon>
        <taxon>asterids</taxon>
        <taxon>lamiids</taxon>
        <taxon>Solanales</taxon>
        <taxon>Solanaceae</taxon>
        <taxon>Solanoideae</taxon>
        <taxon>Capsiceae</taxon>
        <taxon>Capsicum</taxon>
    </lineage>
</organism>
<dbReference type="PANTHER" id="PTHR47718:SF2">
    <property type="entry name" value="PROTEIN FAR1-RELATED SEQUENCE 5-LIKE"/>
    <property type="match status" value="1"/>
</dbReference>
<evidence type="ECO:0000259" key="1">
    <source>
        <dbReference type="Pfam" id="PF03101"/>
    </source>
</evidence>